<protein>
    <recommendedName>
        <fullName evidence="4">Coiled-coil domain-containing protein 39</fullName>
    </recommendedName>
</protein>
<dbReference type="EMBL" id="NWSH01000703">
    <property type="protein sequence ID" value="PCG74703.1"/>
    <property type="molecule type" value="Genomic_DNA"/>
</dbReference>
<reference evidence="3" key="1">
    <citation type="submission" date="2017-09" db="EMBL/GenBank/DDBJ databases">
        <title>Contemporary evolution of a Lepidopteran species, Heliothis virescens, in response to modern agricultural practices.</title>
        <authorList>
            <person name="Fritz M.L."/>
            <person name="Deyonke A.M."/>
            <person name="Papanicolaou A."/>
            <person name="Micinski S."/>
            <person name="Westbrook J."/>
            <person name="Gould F."/>
        </authorList>
    </citation>
    <scope>NUCLEOTIDE SEQUENCE [LARGE SCALE GENOMIC DNA]</scope>
    <source>
        <strain evidence="3">HvINT-</strain>
        <tissue evidence="3">Whole body</tissue>
    </source>
</reference>
<comment type="caution">
    <text evidence="3">The sequence shown here is derived from an EMBL/GenBank/DDBJ whole genome shotgun (WGS) entry which is preliminary data.</text>
</comment>
<name>A0A2A4JTB2_HELVI</name>
<feature type="compositionally biased region" description="Polar residues" evidence="2">
    <location>
        <begin position="982"/>
        <end position="993"/>
    </location>
</feature>
<evidence type="ECO:0000256" key="1">
    <source>
        <dbReference type="SAM" id="Coils"/>
    </source>
</evidence>
<dbReference type="PANTHER" id="PTHR16275">
    <property type="entry name" value="COILED-COIL DOMAIN-CONTAINING PROTEIN 40"/>
    <property type="match status" value="1"/>
</dbReference>
<feature type="coiled-coil region" evidence="1">
    <location>
        <begin position="126"/>
        <end position="227"/>
    </location>
</feature>
<evidence type="ECO:0000256" key="2">
    <source>
        <dbReference type="SAM" id="MobiDB-lite"/>
    </source>
</evidence>
<feature type="coiled-coil region" evidence="1">
    <location>
        <begin position="884"/>
        <end position="911"/>
    </location>
</feature>
<gene>
    <name evidence="3" type="ORF">B5V51_12920</name>
</gene>
<proteinExistence type="predicted"/>
<dbReference type="GO" id="GO:0035082">
    <property type="term" value="P:axoneme assembly"/>
    <property type="evidence" value="ECO:0007669"/>
    <property type="project" value="InterPro"/>
</dbReference>
<organism evidence="3">
    <name type="scientific">Heliothis virescens</name>
    <name type="common">Tobacco budworm moth</name>
    <dbReference type="NCBI Taxonomy" id="7102"/>
    <lineage>
        <taxon>Eukaryota</taxon>
        <taxon>Metazoa</taxon>
        <taxon>Ecdysozoa</taxon>
        <taxon>Arthropoda</taxon>
        <taxon>Hexapoda</taxon>
        <taxon>Insecta</taxon>
        <taxon>Pterygota</taxon>
        <taxon>Neoptera</taxon>
        <taxon>Endopterygota</taxon>
        <taxon>Lepidoptera</taxon>
        <taxon>Glossata</taxon>
        <taxon>Ditrysia</taxon>
        <taxon>Noctuoidea</taxon>
        <taxon>Noctuidae</taxon>
        <taxon>Heliothinae</taxon>
        <taxon>Heliothis</taxon>
    </lineage>
</organism>
<feature type="compositionally biased region" description="Polar residues" evidence="2">
    <location>
        <begin position="1023"/>
        <end position="1035"/>
    </location>
</feature>
<dbReference type="STRING" id="7102.A0A2A4JTB2"/>
<dbReference type="PANTHER" id="PTHR16275:SF8">
    <property type="entry name" value="COILED-COIL DOMAIN-CONTAINING PROTEIN 40"/>
    <property type="match status" value="1"/>
</dbReference>
<keyword evidence="1" id="KW-0175">Coiled coil</keyword>
<feature type="region of interest" description="Disordered" evidence="2">
    <location>
        <begin position="946"/>
        <end position="993"/>
    </location>
</feature>
<evidence type="ECO:0008006" key="4">
    <source>
        <dbReference type="Google" id="ProtNLM"/>
    </source>
</evidence>
<feature type="coiled-coil region" evidence="1">
    <location>
        <begin position="510"/>
        <end position="544"/>
    </location>
</feature>
<feature type="compositionally biased region" description="Basic and acidic residues" evidence="2">
    <location>
        <begin position="949"/>
        <end position="976"/>
    </location>
</feature>
<accession>A0A2A4JTB2</accession>
<feature type="coiled-coil region" evidence="1">
    <location>
        <begin position="398"/>
        <end position="450"/>
    </location>
</feature>
<evidence type="ECO:0000313" key="3">
    <source>
        <dbReference type="EMBL" id="PCG74703.1"/>
    </source>
</evidence>
<dbReference type="GO" id="GO:0005737">
    <property type="term" value="C:cytoplasm"/>
    <property type="evidence" value="ECO:0007669"/>
    <property type="project" value="TreeGrafter"/>
</dbReference>
<feature type="coiled-coil region" evidence="1">
    <location>
        <begin position="287"/>
        <end position="321"/>
    </location>
</feature>
<sequence>MSETEPKSGASMACVCTEDSTTEESSLSINCECPRDDHDIVIHEQTCLLYKSEKMVYPHDPVCECEYPAFEDGVCLCCSCPVNQCRCHKAGREAFDEWRSKRDIGAMPAVLESTHPLMQKFQETLKQFLIKENAIAEEEILNLREELKLSKQEYDKDLESIYRSDHDTNAQRVLIEEYEATLAQRTMEREAAERRAKESNEKYKKAKAKLEEDLTRERETTEEMEALNALCQQLSAWRDETESDLTVSQRMSDKMRMEKQALAAEKRQLDIYLFSLSNEVWKLESKLEMFKKQLEIKNTEMEKVNDRVTAYAAELEDLELDKRRLVSLWNSVIVNITQRDKVYDSVRDDYKTLQDNYRTLLNSLDITKKVVMEEMNKGKEIAMNRDKLNYDIEHAMKLQEYEATLAQRTMEREAAERRAKESNEKYKKAKAKLEEDLTRERETTEEMEALNALCQQLSAWRDETESDLTVSQRMSDKMRMEKQALAAEKRQLDIYLFSLSNEVWKLESKLEMFKKQLEIKNTEMEKVNDRVTAYAAELEDLELDKRRLVSLWNSVIVNITQRDKVYDSVRDDYKTLQDNYRTLLNSLDITKKVVMEEMNKGKEIAMNRDKLNYDIEHAMKLHDTEDIKRQNLEAQISQLTESIEMTERDQEMIRVENQTTRNILKSTGKELERKAEYKLKLENEILLNLQDCLLNDKAVETMANGIRKMREMSRKQEISLMSMENQHAHIMLDIEVMRNRQAKNQVVLEESQAMVKEKEKEIDVLQNEHNHQLSVMTRKQRELDIIMKKYITLKEIFDMKSPQERRIEGLEKQIKCLRERTEVMQHEWLRQQGHVVKLADHHHMMVTEINLIAKQIQICDQKIMRIQAESEAVALERSRVERSLRTLRGRLQVLEHTRKDATERNQGAQRANLAISHEYAANLKERREEETLNHYGQRKVLKLAPFSFSRHEDDGTNEKQGQRRPWRNDGGKERTHGALAVGTSQSNIPSIKTQARFSKADLIDAASTKGSRRPKSCLACSRRASSLITASGSKS</sequence>
<dbReference type="AlphaFoldDB" id="A0A2A4JTB2"/>
<feature type="coiled-coil region" evidence="1">
    <location>
        <begin position="800"/>
        <end position="827"/>
    </location>
</feature>
<dbReference type="InterPro" id="IPR037386">
    <property type="entry name" value="CCDC40"/>
</dbReference>
<feature type="region of interest" description="Disordered" evidence="2">
    <location>
        <begin position="1005"/>
        <end position="1035"/>
    </location>
</feature>